<protein>
    <submittedName>
        <fullName evidence="1">Uncharacterized protein</fullName>
    </submittedName>
</protein>
<comment type="caution">
    <text evidence="1">The sequence shown here is derived from an EMBL/GenBank/DDBJ whole genome shotgun (WGS) entry which is preliminary data.</text>
</comment>
<sequence>MEARSLSECGVISNWGLVEVQETQEQHIFGHSSHYDFFIITQQVTDFHYDFKTRQGSAITDSGILYSLTGKPVLYKPNKQLQLREFMEKNNCVLVPVKIGRFHFFHLNALAKKLIPE</sequence>
<dbReference type="RefSeq" id="WP_286305905.1">
    <property type="nucleotide sequence ID" value="NZ_AP027741.1"/>
</dbReference>
<dbReference type="EMBL" id="BAAADG010000018">
    <property type="protein sequence ID" value="GAA0231387.1"/>
    <property type="molecule type" value="Genomic_DNA"/>
</dbReference>
<reference evidence="2" key="1">
    <citation type="journal article" date="2019" name="Int. J. Syst. Evol. Microbiol.">
        <title>The Global Catalogue of Microorganisms (GCM) 10K type strain sequencing project: providing services to taxonomists for standard genome sequencing and annotation.</title>
        <authorList>
            <consortium name="The Broad Institute Genomics Platform"/>
            <consortium name="The Broad Institute Genome Sequencing Center for Infectious Disease"/>
            <person name="Wu L."/>
            <person name="Ma J."/>
        </authorList>
    </citation>
    <scope>NUCLEOTIDE SEQUENCE [LARGE SCALE GENOMIC DNA]</scope>
    <source>
        <strain evidence="2">JCM 6886</strain>
    </source>
</reference>
<accession>A0ABP3DHD1</accession>
<evidence type="ECO:0000313" key="2">
    <source>
        <dbReference type="Proteomes" id="UP001501476"/>
    </source>
</evidence>
<evidence type="ECO:0000313" key="1">
    <source>
        <dbReference type="EMBL" id="GAA0231387.1"/>
    </source>
</evidence>
<gene>
    <name evidence="1" type="ORF">GCM10008964_23170</name>
</gene>
<keyword evidence="2" id="KW-1185">Reference proteome</keyword>
<name>A0ABP3DHD1_9GAMM</name>
<organism evidence="1 2">
    <name type="scientific">Methylophaga marina</name>
    <dbReference type="NCBI Taxonomy" id="45495"/>
    <lineage>
        <taxon>Bacteria</taxon>
        <taxon>Pseudomonadati</taxon>
        <taxon>Pseudomonadota</taxon>
        <taxon>Gammaproteobacteria</taxon>
        <taxon>Thiotrichales</taxon>
        <taxon>Piscirickettsiaceae</taxon>
        <taxon>Methylophaga</taxon>
    </lineage>
</organism>
<dbReference type="Proteomes" id="UP001501476">
    <property type="component" value="Unassembled WGS sequence"/>
</dbReference>
<proteinExistence type="predicted"/>